<accession>A0AA88L6B0</accession>
<dbReference type="EMBL" id="JAVRJZ010000013">
    <property type="protein sequence ID" value="KAK2714296.1"/>
    <property type="molecule type" value="Genomic_DNA"/>
</dbReference>
<gene>
    <name evidence="1" type="ORF">QYM36_008752</name>
</gene>
<keyword evidence="2" id="KW-1185">Reference proteome</keyword>
<sequence>MFAVVISPIQKNTSLKPPKFEPKSHIDFLRMNIFKKLRKEFDLFINRNGEAELFANDAACLTSLLDFTYIVNMEVTCPAAAVDQVSIIRVTDIQSYHCAIKTTISNMSHQTKPGKGKFMNKKGNWPMFRPILQEANYNLFEDFSQIDDEVKMLNKIIMDATHKAIPKTSPNTWAPTGNKRIKNWWNELCSTAVEAKNVAKKAFQRHPSMSTAIEYKRSSEKVKKHVYRPKERHGKNL</sequence>
<proteinExistence type="predicted"/>
<dbReference type="AlphaFoldDB" id="A0AA88L6B0"/>
<evidence type="ECO:0000313" key="1">
    <source>
        <dbReference type="EMBL" id="KAK2714296.1"/>
    </source>
</evidence>
<evidence type="ECO:0000313" key="2">
    <source>
        <dbReference type="Proteomes" id="UP001187531"/>
    </source>
</evidence>
<reference evidence="1" key="1">
    <citation type="submission" date="2023-07" db="EMBL/GenBank/DDBJ databases">
        <title>Chromosome-level genome assembly of Artemia franciscana.</title>
        <authorList>
            <person name="Jo E."/>
        </authorList>
    </citation>
    <scope>NUCLEOTIDE SEQUENCE</scope>
    <source>
        <tissue evidence="1">Whole body</tissue>
    </source>
</reference>
<comment type="caution">
    <text evidence="1">The sequence shown here is derived from an EMBL/GenBank/DDBJ whole genome shotgun (WGS) entry which is preliminary data.</text>
</comment>
<organism evidence="1 2">
    <name type="scientific">Artemia franciscana</name>
    <name type="common">Brine shrimp</name>
    <name type="synonym">Artemia sanfranciscana</name>
    <dbReference type="NCBI Taxonomy" id="6661"/>
    <lineage>
        <taxon>Eukaryota</taxon>
        <taxon>Metazoa</taxon>
        <taxon>Ecdysozoa</taxon>
        <taxon>Arthropoda</taxon>
        <taxon>Crustacea</taxon>
        <taxon>Branchiopoda</taxon>
        <taxon>Anostraca</taxon>
        <taxon>Artemiidae</taxon>
        <taxon>Artemia</taxon>
    </lineage>
</organism>
<name>A0AA88L6B0_ARTSF</name>
<dbReference type="Proteomes" id="UP001187531">
    <property type="component" value="Unassembled WGS sequence"/>
</dbReference>
<protein>
    <submittedName>
        <fullName evidence="1">Uncharacterized protein</fullName>
    </submittedName>
</protein>